<dbReference type="InterPro" id="IPR035896">
    <property type="entry name" value="AN1-like_Znf"/>
</dbReference>
<sequence length="200" mass="22517">MESRKRIDPPHCVNGCDFNRSIKNCNLCSKSFREKEDIEIANEAIASSSMESLKQELKPRFFSSGDSTNANAIFGANSLFGACSRTSKKSCFSTDYNNAASGSIFKFTTLPEISVRNFTFGTSTVTNKRCNRCNKRVGLLGFGCKCGHLFCGKHRYPEEHKCRFFYKLMRYKYFSVPSPKPRFSATAITDGVRSNCFCRA</sequence>
<keyword evidence="8" id="KW-1185">Reference proteome</keyword>
<evidence type="ECO:0000259" key="6">
    <source>
        <dbReference type="PROSITE" id="PS51039"/>
    </source>
</evidence>
<evidence type="ECO:0000256" key="4">
    <source>
        <dbReference type="ARBA" id="ARBA00022833"/>
    </source>
</evidence>
<dbReference type="EMBL" id="EQ973773">
    <property type="protein sequence ID" value="EEF51503.1"/>
    <property type="molecule type" value="Genomic_DNA"/>
</dbReference>
<dbReference type="PROSITE" id="PS51039">
    <property type="entry name" value="ZF_AN1"/>
    <property type="match status" value="1"/>
</dbReference>
<dbReference type="Pfam" id="PF01428">
    <property type="entry name" value="zf-AN1"/>
    <property type="match status" value="1"/>
</dbReference>
<dbReference type="Proteomes" id="UP000008311">
    <property type="component" value="Unassembled WGS sequence"/>
</dbReference>
<evidence type="ECO:0000313" key="8">
    <source>
        <dbReference type="Proteomes" id="UP000008311"/>
    </source>
</evidence>
<evidence type="ECO:0000256" key="5">
    <source>
        <dbReference type="PROSITE-ProRule" id="PRU00449"/>
    </source>
</evidence>
<comment type="function">
    <text evidence="1">May be involved in environmental stress response.</text>
</comment>
<dbReference type="AlphaFoldDB" id="B9R9M6"/>
<dbReference type="InParanoid" id="B9R9M6"/>
<dbReference type="InterPro" id="IPR050652">
    <property type="entry name" value="AN1_A20_ZnFinger"/>
</dbReference>
<organism evidence="7 8">
    <name type="scientific">Ricinus communis</name>
    <name type="common">Castor bean</name>
    <dbReference type="NCBI Taxonomy" id="3988"/>
    <lineage>
        <taxon>Eukaryota</taxon>
        <taxon>Viridiplantae</taxon>
        <taxon>Streptophyta</taxon>
        <taxon>Embryophyta</taxon>
        <taxon>Tracheophyta</taxon>
        <taxon>Spermatophyta</taxon>
        <taxon>Magnoliopsida</taxon>
        <taxon>eudicotyledons</taxon>
        <taxon>Gunneridae</taxon>
        <taxon>Pentapetalae</taxon>
        <taxon>rosids</taxon>
        <taxon>fabids</taxon>
        <taxon>Malpighiales</taxon>
        <taxon>Euphorbiaceae</taxon>
        <taxon>Acalyphoideae</taxon>
        <taxon>Acalypheae</taxon>
        <taxon>Ricinus</taxon>
    </lineage>
</organism>
<dbReference type="SUPFAM" id="SSF118310">
    <property type="entry name" value="AN1-like Zinc finger"/>
    <property type="match status" value="1"/>
</dbReference>
<accession>B9R9M6</accession>
<dbReference type="SMART" id="SM00154">
    <property type="entry name" value="ZnF_AN1"/>
    <property type="match status" value="1"/>
</dbReference>
<dbReference type="GO" id="GO:0008270">
    <property type="term" value="F:zinc ion binding"/>
    <property type="evidence" value="ECO:0007669"/>
    <property type="project" value="UniProtKB-KW"/>
</dbReference>
<keyword evidence="2" id="KW-0479">Metal-binding</keyword>
<evidence type="ECO:0000256" key="1">
    <source>
        <dbReference type="ARBA" id="ARBA00003732"/>
    </source>
</evidence>
<gene>
    <name evidence="7" type="ORF">RCOM_1498800</name>
</gene>
<evidence type="ECO:0000256" key="2">
    <source>
        <dbReference type="ARBA" id="ARBA00022723"/>
    </source>
</evidence>
<protein>
    <recommendedName>
        <fullName evidence="6">AN1-type domain-containing protein</fullName>
    </recommendedName>
</protein>
<dbReference type="PANTHER" id="PTHR10634:SF124">
    <property type="entry name" value="ZINC FINGER A20 AND AN1 DOMAIN-CONTAINING STRESS-ASSOCIATED PROTEIN 8-RELATED"/>
    <property type="match status" value="1"/>
</dbReference>
<proteinExistence type="predicted"/>
<dbReference type="Gene3D" id="1.20.5.4770">
    <property type="match status" value="1"/>
</dbReference>
<keyword evidence="4" id="KW-0862">Zinc</keyword>
<dbReference type="InterPro" id="IPR000058">
    <property type="entry name" value="Znf_AN1"/>
</dbReference>
<feature type="domain" description="AN1-type" evidence="6">
    <location>
        <begin position="124"/>
        <end position="170"/>
    </location>
</feature>
<dbReference type="Gene3D" id="4.10.1110.10">
    <property type="entry name" value="AN1-like Zinc finger"/>
    <property type="match status" value="1"/>
</dbReference>
<dbReference type="STRING" id="3988.B9R9M6"/>
<name>B9R9M6_RICCO</name>
<dbReference type="eggNOG" id="KOG3173">
    <property type="taxonomic scope" value="Eukaryota"/>
</dbReference>
<evidence type="ECO:0000313" key="7">
    <source>
        <dbReference type="EMBL" id="EEF51503.1"/>
    </source>
</evidence>
<evidence type="ECO:0000256" key="3">
    <source>
        <dbReference type="ARBA" id="ARBA00022771"/>
    </source>
</evidence>
<keyword evidence="3 5" id="KW-0863">Zinc-finger</keyword>
<dbReference type="PANTHER" id="PTHR10634">
    <property type="entry name" value="AN1-TYPE ZINC FINGER PROTEIN"/>
    <property type="match status" value="1"/>
</dbReference>
<reference evidence="8" key="1">
    <citation type="journal article" date="2010" name="Nat. Biotechnol.">
        <title>Draft genome sequence of the oilseed species Ricinus communis.</title>
        <authorList>
            <person name="Chan A.P."/>
            <person name="Crabtree J."/>
            <person name="Zhao Q."/>
            <person name="Lorenzi H."/>
            <person name="Orvis J."/>
            <person name="Puiu D."/>
            <person name="Melake-Berhan A."/>
            <person name="Jones K.M."/>
            <person name="Redman J."/>
            <person name="Chen G."/>
            <person name="Cahoon E.B."/>
            <person name="Gedil M."/>
            <person name="Stanke M."/>
            <person name="Haas B.J."/>
            <person name="Wortman J.R."/>
            <person name="Fraser-Liggett C.M."/>
            <person name="Ravel J."/>
            <person name="Rabinowicz P.D."/>
        </authorList>
    </citation>
    <scope>NUCLEOTIDE SEQUENCE [LARGE SCALE GENOMIC DNA]</scope>
    <source>
        <strain evidence="8">cv. Hale</strain>
    </source>
</reference>